<comment type="caution">
    <text evidence="2">The sequence shown here is derived from an EMBL/GenBank/DDBJ whole genome shotgun (WGS) entry which is preliminary data.</text>
</comment>
<sequence length="231" mass="26460">MYAARHRYECARGYRQTYLTSGTVFHGSRVPLTKWFWTLYLVSADKGGISALRLSKIIGVQWRTAYNMLRALRTTMADRDNHYRLTALIEVDDAYIGANKTGKAGRGGWRTPVLVAIEKTEEGKPRFVAIEVLDSLAKPNIIDFAERRLQPGSVRHSDAFPSLAGLTVTATHIAKITPPEEADGWLLWVHLVIANLKRFLLGTFHGAVRPHRLQEYINEFVYRFNRRFWEE</sequence>
<evidence type="ECO:0000313" key="2">
    <source>
        <dbReference type="EMBL" id="MBK1633656.1"/>
    </source>
</evidence>
<evidence type="ECO:0000259" key="1">
    <source>
        <dbReference type="SMART" id="SM01126"/>
    </source>
</evidence>
<evidence type="ECO:0000313" key="3">
    <source>
        <dbReference type="Proteomes" id="UP000748752"/>
    </source>
</evidence>
<dbReference type="InterPro" id="IPR024445">
    <property type="entry name" value="Tnp_ISXO2-like"/>
</dbReference>
<name>A0ABS1CQL8_9GAMM</name>
<dbReference type="EMBL" id="NRRV01000103">
    <property type="protein sequence ID" value="MBK1633656.1"/>
    <property type="molecule type" value="Genomic_DNA"/>
</dbReference>
<protein>
    <recommendedName>
        <fullName evidence="1">ISXO2-like transposase domain-containing protein</fullName>
    </recommendedName>
</protein>
<accession>A0ABS1CQL8</accession>
<keyword evidence="3" id="KW-1185">Reference proteome</keyword>
<dbReference type="SMART" id="SM01126">
    <property type="entry name" value="DDE_Tnp_IS1595"/>
    <property type="match status" value="1"/>
</dbReference>
<feature type="domain" description="ISXO2-like transposase" evidence="1">
    <location>
        <begin position="84"/>
        <end position="225"/>
    </location>
</feature>
<organism evidence="2 3">
    <name type="scientific">Thiohalocapsa halophila</name>
    <dbReference type="NCBI Taxonomy" id="69359"/>
    <lineage>
        <taxon>Bacteria</taxon>
        <taxon>Pseudomonadati</taxon>
        <taxon>Pseudomonadota</taxon>
        <taxon>Gammaproteobacteria</taxon>
        <taxon>Chromatiales</taxon>
        <taxon>Chromatiaceae</taxon>
        <taxon>Thiohalocapsa</taxon>
    </lineage>
</organism>
<dbReference type="Proteomes" id="UP000748752">
    <property type="component" value="Unassembled WGS sequence"/>
</dbReference>
<reference evidence="2 3" key="1">
    <citation type="journal article" date="2020" name="Microorganisms">
        <title>Osmotic Adaptation and Compatible Solute Biosynthesis of Phototrophic Bacteria as Revealed from Genome Analyses.</title>
        <authorList>
            <person name="Imhoff J.F."/>
            <person name="Rahn T."/>
            <person name="Kunzel S."/>
            <person name="Keller A."/>
            <person name="Neulinger S.C."/>
        </authorList>
    </citation>
    <scope>NUCLEOTIDE SEQUENCE [LARGE SCALE GENOMIC DNA]</scope>
    <source>
        <strain evidence="2 3">DSM 6210</strain>
    </source>
</reference>
<dbReference type="Pfam" id="PF12762">
    <property type="entry name" value="DDE_Tnp_IS1595"/>
    <property type="match status" value="1"/>
</dbReference>
<dbReference type="NCBIfam" id="NF033547">
    <property type="entry name" value="transpos_IS1595"/>
    <property type="match status" value="1"/>
</dbReference>
<gene>
    <name evidence="2" type="ORF">CKO31_23515</name>
</gene>
<proteinExistence type="predicted"/>